<keyword evidence="1" id="KW-0229">DNA integration</keyword>
<dbReference type="STRING" id="298654.FraEuI1c_0027"/>
<dbReference type="EMBL" id="CP002299">
    <property type="protein sequence ID" value="ADP78115.1"/>
    <property type="molecule type" value="Genomic_DNA"/>
</dbReference>
<feature type="domain" description="Core-binding (CB)" evidence="7">
    <location>
        <begin position="85"/>
        <end position="168"/>
    </location>
</feature>
<evidence type="ECO:0000313" key="8">
    <source>
        <dbReference type="EMBL" id="ADP78115.1"/>
    </source>
</evidence>
<dbReference type="PANTHER" id="PTHR30349:SF91">
    <property type="entry name" value="INTA PROTEIN"/>
    <property type="match status" value="1"/>
</dbReference>
<evidence type="ECO:0000256" key="1">
    <source>
        <dbReference type="ARBA" id="ARBA00022908"/>
    </source>
</evidence>
<dbReference type="HOGENOM" id="CLU_027562_17_1_11"/>
<protein>
    <submittedName>
        <fullName evidence="8">Integrase family protein</fullName>
    </submittedName>
</protein>
<dbReference type="InParanoid" id="E3J277"/>
<gene>
    <name evidence="8" type="ordered locus">FraEuI1c_0027</name>
</gene>
<proteinExistence type="predicted"/>
<dbReference type="Gene3D" id="1.10.150.130">
    <property type="match status" value="1"/>
</dbReference>
<dbReference type="Pfam" id="PF14659">
    <property type="entry name" value="Phage_int_SAM_3"/>
    <property type="match status" value="1"/>
</dbReference>
<evidence type="ECO:0000256" key="5">
    <source>
        <dbReference type="SAM" id="MobiDB-lite"/>
    </source>
</evidence>
<feature type="compositionally biased region" description="Basic and acidic residues" evidence="5">
    <location>
        <begin position="1"/>
        <end position="24"/>
    </location>
</feature>
<sequence length="397" mass="44415">MAEQKNEPDGAASAEEKKSRRAHGEGGLYQRASDNRWVGVVDLGWIDGKRRRRTVYGRTQKEARGKMNALREAAGKGQDLAAKPQTVAEWLSYWLDEIKGHDGTRPSTLSRYRYAIDGHIVPVLGKIRLDKLSPADVRRLHAARRDSMKPASLAKIHAVLRVALADAERMDLVSRNVAKSVQPPKLGDSDPRDLAVEDARRFLEVAAGDRLEALFVVALTMGLRRGELLGLRWDDVDLDAATLRVVRSAQRVSGTLRLVDTKTRGSRRPVPIPAMTLEALKRHRKRQDQERADAGKAWKENGLVFASTVGTLIEPRNVTRRVQQLRGRVNLPTLRLHDFRHACASFLLAAGIEPRTVMEILGHATMRMTMERYGHALPERLRAASDAMDKLMGQRLP</sequence>
<dbReference type="GO" id="GO:0003677">
    <property type="term" value="F:DNA binding"/>
    <property type="evidence" value="ECO:0007669"/>
    <property type="project" value="UniProtKB-UniRule"/>
</dbReference>
<dbReference type="Pfam" id="PF00589">
    <property type="entry name" value="Phage_integrase"/>
    <property type="match status" value="1"/>
</dbReference>
<dbReference type="GO" id="GO:0006310">
    <property type="term" value="P:DNA recombination"/>
    <property type="evidence" value="ECO:0007669"/>
    <property type="project" value="UniProtKB-KW"/>
</dbReference>
<dbReference type="PROSITE" id="PS51898">
    <property type="entry name" value="TYR_RECOMBINASE"/>
    <property type="match status" value="1"/>
</dbReference>
<name>E3J277_PSEI1</name>
<dbReference type="InterPro" id="IPR050090">
    <property type="entry name" value="Tyrosine_recombinase_XerCD"/>
</dbReference>
<dbReference type="GO" id="GO:0015074">
    <property type="term" value="P:DNA integration"/>
    <property type="evidence" value="ECO:0007669"/>
    <property type="project" value="UniProtKB-KW"/>
</dbReference>
<dbReference type="InterPro" id="IPR044068">
    <property type="entry name" value="CB"/>
</dbReference>
<dbReference type="AlphaFoldDB" id="E3J277"/>
<dbReference type="InterPro" id="IPR002104">
    <property type="entry name" value="Integrase_catalytic"/>
</dbReference>
<feature type="region of interest" description="Disordered" evidence="5">
    <location>
        <begin position="1"/>
        <end position="27"/>
    </location>
</feature>
<accession>E3J277</accession>
<dbReference type="RefSeq" id="WP_013421238.1">
    <property type="nucleotide sequence ID" value="NC_014666.1"/>
</dbReference>
<dbReference type="OrthoDB" id="3175606at2"/>
<dbReference type="Proteomes" id="UP000002484">
    <property type="component" value="Chromosome"/>
</dbReference>
<dbReference type="PROSITE" id="PS51900">
    <property type="entry name" value="CB"/>
    <property type="match status" value="1"/>
</dbReference>
<organism evidence="8 9">
    <name type="scientific">Pseudofrankia inefficax (strain DSM 45817 / CECT 9037 / DDB 130130 / EuI1c)</name>
    <name type="common">Frankia inefficax</name>
    <dbReference type="NCBI Taxonomy" id="298654"/>
    <lineage>
        <taxon>Bacteria</taxon>
        <taxon>Bacillati</taxon>
        <taxon>Actinomycetota</taxon>
        <taxon>Actinomycetes</taxon>
        <taxon>Frankiales</taxon>
        <taxon>Frankiaceae</taxon>
        <taxon>Pseudofrankia</taxon>
    </lineage>
</organism>
<dbReference type="PANTHER" id="PTHR30349">
    <property type="entry name" value="PHAGE INTEGRASE-RELATED"/>
    <property type="match status" value="1"/>
</dbReference>
<dbReference type="InterPro" id="IPR004107">
    <property type="entry name" value="Integrase_SAM-like_N"/>
</dbReference>
<dbReference type="KEGG" id="fri:FraEuI1c_0027"/>
<dbReference type="InterPro" id="IPR013762">
    <property type="entry name" value="Integrase-like_cat_sf"/>
</dbReference>
<keyword evidence="2 4" id="KW-0238">DNA-binding</keyword>
<evidence type="ECO:0000256" key="4">
    <source>
        <dbReference type="PROSITE-ProRule" id="PRU01248"/>
    </source>
</evidence>
<keyword evidence="3" id="KW-0233">DNA recombination</keyword>
<dbReference type="InterPro" id="IPR011010">
    <property type="entry name" value="DNA_brk_join_enz"/>
</dbReference>
<evidence type="ECO:0000313" key="9">
    <source>
        <dbReference type="Proteomes" id="UP000002484"/>
    </source>
</evidence>
<evidence type="ECO:0000256" key="2">
    <source>
        <dbReference type="ARBA" id="ARBA00023125"/>
    </source>
</evidence>
<feature type="domain" description="Tyr recombinase" evidence="6">
    <location>
        <begin position="189"/>
        <end position="386"/>
    </location>
</feature>
<evidence type="ECO:0000256" key="3">
    <source>
        <dbReference type="ARBA" id="ARBA00023172"/>
    </source>
</evidence>
<reference evidence="8 9" key="1">
    <citation type="submission" date="2010-10" db="EMBL/GenBank/DDBJ databases">
        <title>Complete sequence of Frankia sp. EuI1c.</title>
        <authorList>
            <consortium name="US DOE Joint Genome Institute"/>
            <person name="Lucas S."/>
            <person name="Copeland A."/>
            <person name="Lapidus A."/>
            <person name="Cheng J.-F."/>
            <person name="Bruce D."/>
            <person name="Goodwin L."/>
            <person name="Pitluck S."/>
            <person name="Chertkov O."/>
            <person name="Detter J.C."/>
            <person name="Han C."/>
            <person name="Tapia R."/>
            <person name="Land M."/>
            <person name="Hauser L."/>
            <person name="Jeffries C."/>
            <person name="Kyrpides N."/>
            <person name="Ivanova N."/>
            <person name="Mikhailova N."/>
            <person name="Beauchemin N."/>
            <person name="Sen A."/>
            <person name="Sur S.A."/>
            <person name="Gtari M."/>
            <person name="Wall L."/>
            <person name="Tisa L."/>
            <person name="Woyke T."/>
        </authorList>
    </citation>
    <scope>NUCLEOTIDE SEQUENCE [LARGE SCALE GENOMIC DNA]</scope>
    <source>
        <strain evidence="9">DSM 45817 / CECT 9037 / EuI1c</strain>
    </source>
</reference>
<dbReference type="SUPFAM" id="SSF56349">
    <property type="entry name" value="DNA breaking-rejoining enzymes"/>
    <property type="match status" value="1"/>
</dbReference>
<dbReference type="eggNOG" id="COG0582">
    <property type="taxonomic scope" value="Bacteria"/>
</dbReference>
<evidence type="ECO:0000259" key="6">
    <source>
        <dbReference type="PROSITE" id="PS51898"/>
    </source>
</evidence>
<evidence type="ECO:0000259" key="7">
    <source>
        <dbReference type="PROSITE" id="PS51900"/>
    </source>
</evidence>
<dbReference type="CDD" id="cd01189">
    <property type="entry name" value="INT_ICEBs1_C_like"/>
    <property type="match status" value="1"/>
</dbReference>
<dbReference type="InterPro" id="IPR010998">
    <property type="entry name" value="Integrase_recombinase_N"/>
</dbReference>
<dbReference type="Gene3D" id="1.10.443.10">
    <property type="entry name" value="Intergrase catalytic core"/>
    <property type="match status" value="1"/>
</dbReference>
<keyword evidence="9" id="KW-1185">Reference proteome</keyword>